<sequence>MTATRTQSSTLSRRAPFICASCRANAAVNPAPRSAISNSSRTHITASRHLQQNHASSPTPQSQRDAVIPQTHYDFFPQTFPDGPPPKAPFTPDLKQLRKEFLQLQAKAHPDLAPAEQKRQAEALSMRINEAYKTLQDPLRRAQYLLREQGVDVEDESAKLSENELLMEVMEAREAIDDAQSEADLVAPKDENNARIEGSVKILEQTFAQGDFEGAAKEAIKLRYWMNIDQSIQGWEEGQGGGAIHH</sequence>
<proteinExistence type="inferred from homology"/>
<dbReference type="PANTHER" id="PTHR14021">
    <property type="entry name" value="IRON-SULFUR CLUSTER CO-CHAPERONE PROTEIN HSCB"/>
    <property type="match status" value="1"/>
</dbReference>
<dbReference type="GO" id="GO:0051259">
    <property type="term" value="P:protein complex oligomerization"/>
    <property type="evidence" value="ECO:0007669"/>
    <property type="project" value="InterPro"/>
</dbReference>
<reference evidence="5" key="3">
    <citation type="submission" date="2025-08" db="UniProtKB">
        <authorList>
            <consortium name="RefSeq"/>
        </authorList>
    </citation>
    <scope>IDENTIFICATION</scope>
    <source>
        <strain evidence="5">CBS 342.82</strain>
    </source>
</reference>
<dbReference type="GeneID" id="54359121"/>
<dbReference type="CDD" id="cd06257">
    <property type="entry name" value="DnaJ"/>
    <property type="match status" value="1"/>
</dbReference>
<dbReference type="SUPFAM" id="SSF46565">
    <property type="entry name" value="Chaperone J-domain"/>
    <property type="match status" value="1"/>
</dbReference>
<dbReference type="InterPro" id="IPR001623">
    <property type="entry name" value="DnaJ_domain"/>
</dbReference>
<name>A0A6J3M850_9PEZI</name>
<gene>
    <name evidence="5" type="ORF">K489DRAFT_318434</name>
</gene>
<dbReference type="GO" id="GO:0001671">
    <property type="term" value="F:ATPase activator activity"/>
    <property type="evidence" value="ECO:0007669"/>
    <property type="project" value="InterPro"/>
</dbReference>
<dbReference type="GO" id="GO:0005739">
    <property type="term" value="C:mitochondrion"/>
    <property type="evidence" value="ECO:0007669"/>
    <property type="project" value="TreeGrafter"/>
</dbReference>
<accession>A0A6J3M850</accession>
<dbReference type="RefSeq" id="XP_033460800.1">
    <property type="nucleotide sequence ID" value="XM_033601321.1"/>
</dbReference>
<dbReference type="Proteomes" id="UP000504637">
    <property type="component" value="Unplaced"/>
</dbReference>
<feature type="domain" description="J" evidence="3">
    <location>
        <begin position="71"/>
        <end position="148"/>
    </location>
</feature>
<dbReference type="InterPro" id="IPR036869">
    <property type="entry name" value="J_dom_sf"/>
</dbReference>
<dbReference type="InterPro" id="IPR004640">
    <property type="entry name" value="HscB"/>
</dbReference>
<evidence type="ECO:0000313" key="5">
    <source>
        <dbReference type="RefSeq" id="XP_033460800.1"/>
    </source>
</evidence>
<protein>
    <submittedName>
        <fullName evidence="5">Co-chaperone Hsc20</fullName>
    </submittedName>
</protein>
<dbReference type="SUPFAM" id="SSF47144">
    <property type="entry name" value="HSC20 (HSCB), C-terminal oligomerisation domain"/>
    <property type="match status" value="1"/>
</dbReference>
<evidence type="ECO:0000256" key="1">
    <source>
        <dbReference type="ARBA" id="ARBA00010476"/>
    </source>
</evidence>
<dbReference type="Gene3D" id="1.20.1280.20">
    <property type="entry name" value="HscB, C-terminal domain"/>
    <property type="match status" value="1"/>
</dbReference>
<dbReference type="GO" id="GO:0051087">
    <property type="term" value="F:protein-folding chaperone binding"/>
    <property type="evidence" value="ECO:0007669"/>
    <property type="project" value="InterPro"/>
</dbReference>
<dbReference type="PROSITE" id="PS50076">
    <property type="entry name" value="DNAJ_2"/>
    <property type="match status" value="1"/>
</dbReference>
<dbReference type="OrthoDB" id="448954at2759"/>
<keyword evidence="4" id="KW-1185">Reference proteome</keyword>
<evidence type="ECO:0000256" key="2">
    <source>
        <dbReference type="ARBA" id="ARBA00023186"/>
    </source>
</evidence>
<dbReference type="PANTHER" id="PTHR14021:SF15">
    <property type="entry name" value="IRON-SULFUR CLUSTER CO-CHAPERONE PROTEIN HSCB"/>
    <property type="match status" value="1"/>
</dbReference>
<organism evidence="5">
    <name type="scientific">Dissoconium aciculare CBS 342.82</name>
    <dbReference type="NCBI Taxonomy" id="1314786"/>
    <lineage>
        <taxon>Eukaryota</taxon>
        <taxon>Fungi</taxon>
        <taxon>Dikarya</taxon>
        <taxon>Ascomycota</taxon>
        <taxon>Pezizomycotina</taxon>
        <taxon>Dothideomycetes</taxon>
        <taxon>Dothideomycetidae</taxon>
        <taxon>Mycosphaerellales</taxon>
        <taxon>Dissoconiaceae</taxon>
        <taxon>Dissoconium</taxon>
    </lineage>
</organism>
<evidence type="ECO:0000313" key="4">
    <source>
        <dbReference type="Proteomes" id="UP000504637"/>
    </source>
</evidence>
<evidence type="ECO:0000259" key="3">
    <source>
        <dbReference type="PROSITE" id="PS50076"/>
    </source>
</evidence>
<dbReference type="InterPro" id="IPR009073">
    <property type="entry name" value="HscB_oligo_C"/>
</dbReference>
<comment type="similarity">
    <text evidence="1">Belongs to the HscB family.</text>
</comment>
<dbReference type="NCBIfam" id="TIGR00714">
    <property type="entry name" value="hscB"/>
    <property type="match status" value="1"/>
</dbReference>
<dbReference type="SMART" id="SM00271">
    <property type="entry name" value="DnaJ"/>
    <property type="match status" value="1"/>
</dbReference>
<reference evidence="5" key="2">
    <citation type="submission" date="2020-04" db="EMBL/GenBank/DDBJ databases">
        <authorList>
            <consortium name="NCBI Genome Project"/>
        </authorList>
    </citation>
    <scope>NUCLEOTIDE SEQUENCE</scope>
    <source>
        <strain evidence="5">CBS 342.82</strain>
    </source>
</reference>
<dbReference type="Pfam" id="PF07743">
    <property type="entry name" value="HSCB_C"/>
    <property type="match status" value="1"/>
</dbReference>
<keyword evidence="2" id="KW-0143">Chaperone</keyword>
<dbReference type="Gene3D" id="1.10.287.110">
    <property type="entry name" value="DnaJ domain"/>
    <property type="match status" value="1"/>
</dbReference>
<dbReference type="GO" id="GO:0044571">
    <property type="term" value="P:[2Fe-2S] cluster assembly"/>
    <property type="evidence" value="ECO:0007669"/>
    <property type="project" value="InterPro"/>
</dbReference>
<reference evidence="5" key="1">
    <citation type="submission" date="2020-01" db="EMBL/GenBank/DDBJ databases">
        <authorList>
            <consortium name="DOE Joint Genome Institute"/>
            <person name="Haridas S."/>
            <person name="Albert R."/>
            <person name="Binder M."/>
            <person name="Bloem J."/>
            <person name="Labutti K."/>
            <person name="Salamov A."/>
            <person name="Andreopoulos B."/>
            <person name="Baker S.E."/>
            <person name="Barry K."/>
            <person name="Bills G."/>
            <person name="Bluhm B.H."/>
            <person name="Cannon C."/>
            <person name="Castanera R."/>
            <person name="Culley D.E."/>
            <person name="Daum C."/>
            <person name="Ezra D."/>
            <person name="Gonzalez J.B."/>
            <person name="Henrissat B."/>
            <person name="Kuo A."/>
            <person name="Liang C."/>
            <person name="Lipzen A."/>
            <person name="Lutzoni F."/>
            <person name="Magnuson J."/>
            <person name="Mondo S."/>
            <person name="Nolan M."/>
            <person name="Ohm R."/>
            <person name="Pangilinan J."/>
            <person name="Park H.-J."/>
            <person name="Ramirez L."/>
            <person name="Alfaro M."/>
            <person name="Sun H."/>
            <person name="Tritt A."/>
            <person name="Yoshinaga Y."/>
            <person name="Zwiers L.-H."/>
            <person name="Turgeon B.G."/>
            <person name="Goodwin S.B."/>
            <person name="Spatafora J.W."/>
            <person name="Crous P.W."/>
            <person name="Grigoriev I.V."/>
        </authorList>
    </citation>
    <scope>NUCLEOTIDE SEQUENCE</scope>
    <source>
        <strain evidence="5">CBS 342.82</strain>
    </source>
</reference>
<dbReference type="InterPro" id="IPR036386">
    <property type="entry name" value="HscB_C_sf"/>
</dbReference>
<dbReference type="Pfam" id="PF00226">
    <property type="entry name" value="DnaJ"/>
    <property type="match status" value="1"/>
</dbReference>
<dbReference type="AlphaFoldDB" id="A0A6J3M850"/>